<reference evidence="1 2" key="1">
    <citation type="journal article" date="2010" name="J. Bacteriol.">
        <title>Complete genome sequence of Enterobacter cloacae subsp. cloacae type strain ATCC 13047.</title>
        <authorList>
            <person name="Ren Y."/>
            <person name="Ren Y."/>
            <person name="Zhou Z."/>
            <person name="Guo X."/>
            <person name="Li Y."/>
            <person name="Feng L."/>
            <person name="Wang L."/>
        </authorList>
    </citation>
    <scope>NUCLEOTIDE SEQUENCE [LARGE SCALE GENOMIC DNA]</scope>
    <source>
        <strain evidence="2">ATCC 13047 / DSM 30054 / NBRC 13535 / NCTC 10005 / WDCM 00083 / NCDC 279-56</strain>
        <plasmid evidence="1">pECL_A</plasmid>
    </source>
</reference>
<dbReference type="Proteomes" id="UP000002363">
    <property type="component" value="Plasmid pECL_A"/>
</dbReference>
<name>A0A0H3CTQ8_ENTCC</name>
<dbReference type="AlphaFoldDB" id="A0A0H3CTQ8"/>
<dbReference type="EnsemblBacteria" id="ADF64952">
    <property type="protein sequence ID" value="ADF64952"/>
    <property type="gene ID" value="ECL_A267"/>
</dbReference>
<organism evidence="1 2">
    <name type="scientific">Enterobacter cloacae subsp. cloacae (strain ATCC 13047 / DSM 30054 / NBRC 13535 / NCTC 10005 / WDCM 00083 / NCDC 279-56)</name>
    <dbReference type="NCBI Taxonomy" id="716541"/>
    <lineage>
        <taxon>Bacteria</taxon>
        <taxon>Pseudomonadati</taxon>
        <taxon>Pseudomonadota</taxon>
        <taxon>Gammaproteobacteria</taxon>
        <taxon>Enterobacterales</taxon>
        <taxon>Enterobacteriaceae</taxon>
        <taxon>Enterobacter</taxon>
        <taxon>Enterobacter cloacae complex</taxon>
    </lineage>
</organism>
<dbReference type="KEGG" id="enc:ECL_A267"/>
<keyword evidence="1" id="KW-0614">Plasmid</keyword>
<sequence>MDDFLITSTSTAGSEFTTYTQRCLFCLSALILTRHFRTAFVS</sequence>
<evidence type="ECO:0000313" key="1">
    <source>
        <dbReference type="EMBL" id="ADF64952.1"/>
    </source>
</evidence>
<proteinExistence type="predicted"/>
<protein>
    <submittedName>
        <fullName evidence="1">Uncharacterized protein</fullName>
    </submittedName>
</protein>
<gene>
    <name evidence="1" type="ordered locus">ECL_A267</name>
</gene>
<keyword evidence="2" id="KW-1185">Reference proteome</keyword>
<accession>A0A0H3CTQ8</accession>
<evidence type="ECO:0000313" key="2">
    <source>
        <dbReference type="Proteomes" id="UP000002363"/>
    </source>
</evidence>
<dbReference type="HOGENOM" id="CLU_3250898_0_0_6"/>
<dbReference type="EMBL" id="CP001919">
    <property type="protein sequence ID" value="ADF64952.1"/>
    <property type="molecule type" value="Genomic_DNA"/>
</dbReference>
<geneLocation type="plasmid" evidence="1 2">
    <name>pECL_A</name>
</geneLocation>